<dbReference type="KEGG" id="many:MANY_34730"/>
<dbReference type="Pfam" id="PF01636">
    <property type="entry name" value="APH"/>
    <property type="match status" value="1"/>
</dbReference>
<dbReference type="GO" id="GO:0016740">
    <property type="term" value="F:transferase activity"/>
    <property type="evidence" value="ECO:0007669"/>
    <property type="project" value="UniProtKB-KW"/>
</dbReference>
<sequence>MTIHDYTVAELTPGVVTSMLRTTPEWADAAVAQVKSTAVGTGQMASSYRLDLDYERQPTGAPDTLIAKMPSTDPTSRQMALATGAYLREICFYRSLAALTTARTPACHFADITSDSLGFVLLLEDMGPARTIDQLAGCTPDQAELALAQAADLHGPTWGHPALKAESWLSIADLWSALAGSIPQVTGMWLERFGKYLRPEHLPVIEECGSHVSSWLATLRDSRCLWHGDFRLDNLLFDAQDGRTPVVVVDWQSVSSGPGIADVSYFLGNSLSEADRMATERALVTSYHRRLLAHGVQGYSLDQCWHEYRAHSIYGLMLSIPISLGVQSTERGDRMFAAMADRAANQMLVNDTFAALKEL</sequence>
<evidence type="ECO:0000313" key="3">
    <source>
        <dbReference type="Proteomes" id="UP000467249"/>
    </source>
</evidence>
<organism evidence="2 3">
    <name type="scientific">Mycolicibacterium anyangense</name>
    <dbReference type="NCBI Taxonomy" id="1431246"/>
    <lineage>
        <taxon>Bacteria</taxon>
        <taxon>Bacillati</taxon>
        <taxon>Actinomycetota</taxon>
        <taxon>Actinomycetes</taxon>
        <taxon>Mycobacteriales</taxon>
        <taxon>Mycobacteriaceae</taxon>
        <taxon>Mycolicibacterium</taxon>
    </lineage>
</organism>
<evidence type="ECO:0000259" key="1">
    <source>
        <dbReference type="Pfam" id="PF01636"/>
    </source>
</evidence>
<accession>A0A6N4W858</accession>
<gene>
    <name evidence="2" type="ORF">MANY_34730</name>
</gene>
<reference evidence="2 3" key="1">
    <citation type="journal article" date="2019" name="Emerg. Microbes Infect.">
        <title>Comprehensive subspecies identification of 175 nontuberculous mycobacteria species based on 7547 genomic profiles.</title>
        <authorList>
            <person name="Matsumoto Y."/>
            <person name="Kinjo T."/>
            <person name="Motooka D."/>
            <person name="Nabeya D."/>
            <person name="Jung N."/>
            <person name="Uechi K."/>
            <person name="Horii T."/>
            <person name="Iida T."/>
            <person name="Fujita J."/>
            <person name="Nakamura S."/>
        </authorList>
    </citation>
    <scope>NUCLEOTIDE SEQUENCE [LARGE SCALE GENOMIC DNA]</scope>
    <source>
        <strain evidence="2 3">JCM 30275</strain>
    </source>
</reference>
<name>A0A6N4W858_9MYCO</name>
<dbReference type="RefSeq" id="WP_163805346.1">
    <property type="nucleotide sequence ID" value="NZ_AP022620.1"/>
</dbReference>
<dbReference type="PANTHER" id="PTHR11012:SF30">
    <property type="entry name" value="PROTEIN KINASE-LIKE DOMAIN-CONTAINING"/>
    <property type="match status" value="1"/>
</dbReference>
<dbReference type="InterPro" id="IPR002575">
    <property type="entry name" value="Aminoglycoside_PTrfase"/>
</dbReference>
<dbReference type="EMBL" id="AP022620">
    <property type="protein sequence ID" value="BBZ78136.1"/>
    <property type="molecule type" value="Genomic_DNA"/>
</dbReference>
<keyword evidence="2" id="KW-0808">Transferase</keyword>
<dbReference type="Gene3D" id="3.90.1200.10">
    <property type="match status" value="1"/>
</dbReference>
<dbReference type="InterPro" id="IPR011009">
    <property type="entry name" value="Kinase-like_dom_sf"/>
</dbReference>
<proteinExistence type="predicted"/>
<protein>
    <submittedName>
        <fullName evidence="2">Aminoglycoside phosphotransferase</fullName>
    </submittedName>
</protein>
<keyword evidence="3" id="KW-1185">Reference proteome</keyword>
<dbReference type="PANTHER" id="PTHR11012">
    <property type="entry name" value="PROTEIN KINASE-LIKE DOMAIN-CONTAINING"/>
    <property type="match status" value="1"/>
</dbReference>
<dbReference type="SUPFAM" id="SSF56112">
    <property type="entry name" value="Protein kinase-like (PK-like)"/>
    <property type="match status" value="1"/>
</dbReference>
<dbReference type="AlphaFoldDB" id="A0A6N4W858"/>
<feature type="domain" description="Aminoglycoside phosphotransferase" evidence="1">
    <location>
        <begin position="88"/>
        <end position="288"/>
    </location>
</feature>
<evidence type="ECO:0000313" key="2">
    <source>
        <dbReference type="EMBL" id="BBZ78136.1"/>
    </source>
</evidence>
<dbReference type="Proteomes" id="UP000467249">
    <property type="component" value="Chromosome"/>
</dbReference>